<dbReference type="PROSITE" id="PS50159">
    <property type="entry name" value="RIBOSOMAL_S13_2"/>
    <property type="match status" value="1"/>
</dbReference>
<dbReference type="InterPro" id="IPR001892">
    <property type="entry name" value="Ribosomal_uS13"/>
</dbReference>
<dbReference type="FunFam" id="1.10.8.50:FF:000001">
    <property type="entry name" value="30S ribosomal protein S13"/>
    <property type="match status" value="1"/>
</dbReference>
<evidence type="ECO:0000256" key="3">
    <source>
        <dbReference type="ARBA" id="ARBA00023274"/>
    </source>
</evidence>
<dbReference type="KEGG" id="pic:PICST_57353"/>
<evidence type="ECO:0000256" key="1">
    <source>
        <dbReference type="ARBA" id="ARBA00008080"/>
    </source>
</evidence>
<dbReference type="GO" id="GO:0003723">
    <property type="term" value="F:RNA binding"/>
    <property type="evidence" value="ECO:0007669"/>
    <property type="project" value="InterPro"/>
</dbReference>
<dbReference type="OrthoDB" id="525520at2759"/>
<dbReference type="PIRSF" id="PIRSF002134">
    <property type="entry name" value="Ribosomal_S13"/>
    <property type="match status" value="1"/>
</dbReference>
<dbReference type="EMBL" id="CP000497">
    <property type="protein sequence ID" value="ABN65566.1"/>
    <property type="molecule type" value="Genomic_DNA"/>
</dbReference>
<dbReference type="FunCoup" id="A3LSH2">
    <property type="interactions" value="381"/>
</dbReference>
<proteinExistence type="inferred from homology"/>
<gene>
    <name evidence="6" type="ORF">PICST_57353</name>
</gene>
<dbReference type="SUPFAM" id="SSF46946">
    <property type="entry name" value="S13-like H2TH domain"/>
    <property type="match status" value="1"/>
</dbReference>
<dbReference type="Pfam" id="PF00416">
    <property type="entry name" value="Ribosomal_S13"/>
    <property type="match status" value="1"/>
</dbReference>
<dbReference type="PROSITE" id="PS00646">
    <property type="entry name" value="RIBOSOMAL_S13_1"/>
    <property type="match status" value="1"/>
</dbReference>
<dbReference type="eggNOG" id="KOG3311">
    <property type="taxonomic scope" value="Eukaryota"/>
</dbReference>
<dbReference type="InterPro" id="IPR027437">
    <property type="entry name" value="Rbsml_uS13_C"/>
</dbReference>
<dbReference type="PANTHER" id="PTHR10871:SF1">
    <property type="entry name" value="SMALL RIBOSOMAL SUBUNIT PROTEIN US13M"/>
    <property type="match status" value="1"/>
</dbReference>
<dbReference type="Proteomes" id="UP000002258">
    <property type="component" value="Chromosome 3"/>
</dbReference>
<dbReference type="HOGENOM" id="CLU_103849_2_4_1"/>
<dbReference type="GeneID" id="4837922"/>
<keyword evidence="2 5" id="KW-0689">Ribosomal protein</keyword>
<evidence type="ECO:0000313" key="7">
    <source>
        <dbReference type="Proteomes" id="UP000002258"/>
    </source>
</evidence>
<organism evidence="6 7">
    <name type="scientific">Scheffersomyces stipitis (strain ATCC 58785 / CBS 6054 / NBRC 10063 / NRRL Y-11545)</name>
    <name type="common">Yeast</name>
    <name type="synonym">Pichia stipitis</name>
    <dbReference type="NCBI Taxonomy" id="322104"/>
    <lineage>
        <taxon>Eukaryota</taxon>
        <taxon>Fungi</taxon>
        <taxon>Dikarya</taxon>
        <taxon>Ascomycota</taxon>
        <taxon>Saccharomycotina</taxon>
        <taxon>Pichiomycetes</taxon>
        <taxon>Debaryomycetaceae</taxon>
        <taxon>Scheffersomyces</taxon>
    </lineage>
</organism>
<dbReference type="GO" id="GO:0005777">
    <property type="term" value="C:peroxisome"/>
    <property type="evidence" value="ECO:0007669"/>
    <property type="project" value="EnsemblFungi"/>
</dbReference>
<dbReference type="InParanoid" id="A3LSH2"/>
<dbReference type="GO" id="GO:0005763">
    <property type="term" value="C:mitochondrial small ribosomal subunit"/>
    <property type="evidence" value="ECO:0007669"/>
    <property type="project" value="EnsemblFungi"/>
</dbReference>
<dbReference type="OMA" id="MNVKRLM"/>
<dbReference type="InterPro" id="IPR010979">
    <property type="entry name" value="Ribosomal_uS13-like_H2TH"/>
</dbReference>
<dbReference type="RefSeq" id="XP_001383595.1">
    <property type="nucleotide sequence ID" value="XM_001383558.1"/>
</dbReference>
<dbReference type="Gene3D" id="4.10.910.10">
    <property type="entry name" value="30s ribosomal protein s13, domain 2"/>
    <property type="match status" value="1"/>
</dbReference>
<keyword evidence="3 5" id="KW-0687">Ribonucleoprotein</keyword>
<comment type="similarity">
    <text evidence="1 5">Belongs to the universal ribosomal protein uS13 family.</text>
</comment>
<dbReference type="Gene3D" id="1.10.8.50">
    <property type="match status" value="1"/>
</dbReference>
<dbReference type="GO" id="GO:0006412">
    <property type="term" value="P:translation"/>
    <property type="evidence" value="ECO:0007669"/>
    <property type="project" value="InterPro"/>
</dbReference>
<evidence type="ECO:0000313" key="6">
    <source>
        <dbReference type="EMBL" id="ABN65566.1"/>
    </source>
</evidence>
<dbReference type="InterPro" id="IPR018269">
    <property type="entry name" value="Ribosomal_uS13_CS"/>
</dbReference>
<dbReference type="PANTHER" id="PTHR10871">
    <property type="entry name" value="30S RIBOSOMAL PROTEIN S13/40S RIBOSOMAL PROTEIN S18"/>
    <property type="match status" value="1"/>
</dbReference>
<accession>A3LSH2</accession>
<evidence type="ECO:0000256" key="4">
    <source>
        <dbReference type="ARBA" id="ARBA00040757"/>
    </source>
</evidence>
<dbReference type="GO" id="GO:0003735">
    <property type="term" value="F:structural constituent of ribosome"/>
    <property type="evidence" value="ECO:0007669"/>
    <property type="project" value="EnsemblFungi"/>
</dbReference>
<sequence>MGVHVFGKSIKHNSLVRIGLAKAIFGIGYQTAERICAKVGIYPQMRMNQLSEPQIMDLNKEISDLLVEGHLKQKINNDIRMKRDIGSYSGFRHAQGLPVRGQGTRNNAATAGKLNKLERFRV</sequence>
<name>A3LSH2_PICST</name>
<protein>
    <recommendedName>
        <fullName evidence="4">Small ribosomal subunit protein uS13m</fullName>
    </recommendedName>
</protein>
<evidence type="ECO:0000256" key="2">
    <source>
        <dbReference type="ARBA" id="ARBA00022980"/>
    </source>
</evidence>
<dbReference type="AlphaFoldDB" id="A3LSH2"/>
<keyword evidence="7" id="KW-1185">Reference proteome</keyword>
<evidence type="ECO:0000256" key="5">
    <source>
        <dbReference type="RuleBase" id="RU003830"/>
    </source>
</evidence>
<reference evidence="6 7" key="1">
    <citation type="journal article" date="2007" name="Nat. Biotechnol.">
        <title>Genome sequence of the lignocellulose-bioconverting and xylose-fermenting yeast Pichia stipitis.</title>
        <authorList>
            <person name="Jeffries T.W."/>
            <person name="Grigoriev I.V."/>
            <person name="Grimwood J."/>
            <person name="Laplaza J.M."/>
            <person name="Aerts A."/>
            <person name="Salamov A."/>
            <person name="Schmutz J."/>
            <person name="Lindquist E."/>
            <person name="Dehal P."/>
            <person name="Shapiro H."/>
            <person name="Jin Y.S."/>
            <person name="Passoth V."/>
            <person name="Richardson P.M."/>
        </authorList>
    </citation>
    <scope>NUCLEOTIDE SEQUENCE [LARGE SCALE GENOMIC DNA]</scope>
    <source>
        <strain evidence="7">ATCC 58785 / CBS 6054 / NBRC 10063 / NRRL Y-11545</strain>
    </source>
</reference>
<dbReference type="STRING" id="322104.A3LSH2"/>